<proteinExistence type="predicted"/>
<gene>
    <name evidence="1" type="ORF">MENT_LOCUS12510</name>
</gene>
<dbReference type="AlphaFoldDB" id="A0A6V7UFW1"/>
<dbReference type="Proteomes" id="UP000580250">
    <property type="component" value="Unassembled WGS sequence"/>
</dbReference>
<dbReference type="EMBL" id="CAJEWN010000064">
    <property type="protein sequence ID" value="CAD2157117.1"/>
    <property type="molecule type" value="Genomic_DNA"/>
</dbReference>
<comment type="caution">
    <text evidence="1">The sequence shown here is derived from an EMBL/GenBank/DDBJ whole genome shotgun (WGS) entry which is preliminary data.</text>
</comment>
<reference evidence="1 2" key="1">
    <citation type="submission" date="2020-08" db="EMBL/GenBank/DDBJ databases">
        <authorList>
            <person name="Koutsovoulos G."/>
            <person name="Danchin GJ E."/>
        </authorList>
    </citation>
    <scope>NUCLEOTIDE SEQUENCE [LARGE SCALE GENOMIC DNA]</scope>
</reference>
<evidence type="ECO:0000313" key="2">
    <source>
        <dbReference type="Proteomes" id="UP000580250"/>
    </source>
</evidence>
<protein>
    <submittedName>
        <fullName evidence="1">Uncharacterized protein</fullName>
    </submittedName>
</protein>
<name>A0A6V7UFW1_MELEN</name>
<accession>A0A6V7UFW1</accession>
<organism evidence="1 2">
    <name type="scientific">Meloidogyne enterolobii</name>
    <name type="common">Root-knot nematode worm</name>
    <name type="synonym">Meloidogyne mayaguensis</name>
    <dbReference type="NCBI Taxonomy" id="390850"/>
    <lineage>
        <taxon>Eukaryota</taxon>
        <taxon>Metazoa</taxon>
        <taxon>Ecdysozoa</taxon>
        <taxon>Nematoda</taxon>
        <taxon>Chromadorea</taxon>
        <taxon>Rhabditida</taxon>
        <taxon>Tylenchina</taxon>
        <taxon>Tylenchomorpha</taxon>
        <taxon>Tylenchoidea</taxon>
        <taxon>Meloidogynidae</taxon>
        <taxon>Meloidogyninae</taxon>
        <taxon>Meloidogyne</taxon>
    </lineage>
</organism>
<evidence type="ECO:0000313" key="1">
    <source>
        <dbReference type="EMBL" id="CAD2157117.1"/>
    </source>
</evidence>
<sequence length="51" mass="5953">MGGPKDIRKFSGRISDPDIRGFARILQTFSKFDWPPTAKMVLPKWDIFDIR</sequence>